<name>A0ABV9L2F5_9BACT</name>
<sequence length="158" mass="17825">MKYRTVNLDAFSVIGVKNFTSIENGENFIKIPRMWASLPEETMNRLGELSNLKPSGVLGVCAEMHDNGFDYWIAAATTKECPAGFEKLDIPAAQWIVFEITGAMPKAVQDGCRYIFNEWFPSSGYQHADAPEIEWYSDGDMSSPDYKSEIWVPVIKQD</sequence>
<dbReference type="InterPro" id="IPR029441">
    <property type="entry name" value="Cass2"/>
</dbReference>
<feature type="domain" description="AraC effector-binding" evidence="1">
    <location>
        <begin position="1"/>
        <end position="155"/>
    </location>
</feature>
<evidence type="ECO:0000313" key="2">
    <source>
        <dbReference type="EMBL" id="MFC4676535.1"/>
    </source>
</evidence>
<gene>
    <name evidence="2" type="ORF">ACFO6W_22905</name>
</gene>
<dbReference type="Pfam" id="PF14526">
    <property type="entry name" value="Cass2"/>
    <property type="match status" value="1"/>
</dbReference>
<reference evidence="3" key="1">
    <citation type="journal article" date="2019" name="Int. J. Syst. Evol. Microbiol.">
        <title>The Global Catalogue of Microorganisms (GCM) 10K type strain sequencing project: providing services to taxonomists for standard genome sequencing and annotation.</title>
        <authorList>
            <consortium name="The Broad Institute Genomics Platform"/>
            <consortium name="The Broad Institute Genome Sequencing Center for Infectious Disease"/>
            <person name="Wu L."/>
            <person name="Ma J."/>
        </authorList>
    </citation>
    <scope>NUCLEOTIDE SEQUENCE [LARGE SCALE GENOMIC DNA]</scope>
    <source>
        <strain evidence="3">CCUG 66188</strain>
    </source>
</reference>
<dbReference type="InterPro" id="IPR010499">
    <property type="entry name" value="AraC_E-bd"/>
</dbReference>
<organism evidence="2 3">
    <name type="scientific">Dysgonomonas termitidis</name>
    <dbReference type="NCBI Taxonomy" id="1516126"/>
    <lineage>
        <taxon>Bacteria</taxon>
        <taxon>Pseudomonadati</taxon>
        <taxon>Bacteroidota</taxon>
        <taxon>Bacteroidia</taxon>
        <taxon>Bacteroidales</taxon>
        <taxon>Dysgonomonadaceae</taxon>
        <taxon>Dysgonomonas</taxon>
    </lineage>
</organism>
<dbReference type="InterPro" id="IPR011256">
    <property type="entry name" value="Reg_factor_effector_dom_sf"/>
</dbReference>
<dbReference type="SUPFAM" id="SSF55136">
    <property type="entry name" value="Probable bacterial effector-binding domain"/>
    <property type="match status" value="1"/>
</dbReference>
<dbReference type="PANTHER" id="PTHR36444">
    <property type="entry name" value="TRANSCRIPTIONAL REGULATOR PROTEIN YOBU-RELATED"/>
    <property type="match status" value="1"/>
</dbReference>
<comment type="caution">
    <text evidence="2">The sequence shown here is derived from an EMBL/GenBank/DDBJ whole genome shotgun (WGS) entry which is preliminary data.</text>
</comment>
<protein>
    <submittedName>
        <fullName evidence="2">GyrI-like domain-containing protein</fullName>
    </submittedName>
</protein>
<dbReference type="SMART" id="SM00871">
    <property type="entry name" value="AraC_E_bind"/>
    <property type="match status" value="1"/>
</dbReference>
<proteinExistence type="predicted"/>
<dbReference type="Proteomes" id="UP001596023">
    <property type="component" value="Unassembled WGS sequence"/>
</dbReference>
<dbReference type="PANTHER" id="PTHR36444:SF3">
    <property type="entry name" value="TRANSCRIPTIONAL ACTIVATOR, PUTATIVE-RELATED"/>
    <property type="match status" value="1"/>
</dbReference>
<dbReference type="EMBL" id="JBHSGN010000143">
    <property type="protein sequence ID" value="MFC4676535.1"/>
    <property type="molecule type" value="Genomic_DNA"/>
</dbReference>
<dbReference type="RefSeq" id="WP_380000875.1">
    <property type="nucleotide sequence ID" value="NZ_JBHSGN010000143.1"/>
</dbReference>
<accession>A0ABV9L2F5</accession>
<keyword evidence="3" id="KW-1185">Reference proteome</keyword>
<dbReference type="Gene3D" id="3.20.80.10">
    <property type="entry name" value="Regulatory factor, effector binding domain"/>
    <property type="match status" value="1"/>
</dbReference>
<evidence type="ECO:0000259" key="1">
    <source>
        <dbReference type="SMART" id="SM00871"/>
    </source>
</evidence>
<dbReference type="InterPro" id="IPR053182">
    <property type="entry name" value="YobU-like_regulator"/>
</dbReference>
<evidence type="ECO:0000313" key="3">
    <source>
        <dbReference type="Proteomes" id="UP001596023"/>
    </source>
</evidence>